<evidence type="ECO:0000256" key="3">
    <source>
        <dbReference type="ARBA" id="ARBA00022833"/>
    </source>
</evidence>
<keyword evidence="2 4" id="KW-0863">Zinc-finger</keyword>
<dbReference type="OrthoDB" id="264520at2759"/>
<dbReference type="InterPro" id="IPR018957">
    <property type="entry name" value="Znf_C3HC4_RING-type"/>
</dbReference>
<reference evidence="9" key="1">
    <citation type="submission" date="2020-05" db="UniProtKB">
        <authorList>
            <consortium name="EnsemblMetazoa"/>
        </authorList>
    </citation>
    <scope>IDENTIFICATION</scope>
    <source>
        <strain evidence="9">BB02</strain>
    </source>
</reference>
<dbReference type="PROSITE" id="PS50119">
    <property type="entry name" value="ZF_BBOX"/>
    <property type="match status" value="1"/>
</dbReference>
<evidence type="ECO:0000256" key="5">
    <source>
        <dbReference type="SAM" id="Coils"/>
    </source>
</evidence>
<dbReference type="InterPro" id="IPR000315">
    <property type="entry name" value="Znf_B-box"/>
</dbReference>
<feature type="domain" description="B box-type" evidence="8">
    <location>
        <begin position="122"/>
        <end position="172"/>
    </location>
</feature>
<dbReference type="GO" id="GO:0008270">
    <property type="term" value="F:zinc ion binding"/>
    <property type="evidence" value="ECO:0007669"/>
    <property type="project" value="UniProtKB-KW"/>
</dbReference>
<dbReference type="Proteomes" id="UP000076420">
    <property type="component" value="Unassembled WGS sequence"/>
</dbReference>
<evidence type="ECO:0000256" key="6">
    <source>
        <dbReference type="SAM" id="MobiDB-lite"/>
    </source>
</evidence>
<name>A0A2C9JU19_BIOGL</name>
<evidence type="ECO:0000259" key="8">
    <source>
        <dbReference type="PROSITE" id="PS50119"/>
    </source>
</evidence>
<dbReference type="InterPro" id="IPR047153">
    <property type="entry name" value="TRIM45/56/19-like"/>
</dbReference>
<dbReference type="CDD" id="cd19757">
    <property type="entry name" value="Bbox1"/>
    <property type="match status" value="1"/>
</dbReference>
<dbReference type="STRING" id="6526.A0A2C9JU19"/>
<dbReference type="VEuPathDB" id="VectorBase:BGLAX_044014"/>
<dbReference type="InterPro" id="IPR013083">
    <property type="entry name" value="Znf_RING/FYVE/PHD"/>
</dbReference>
<dbReference type="KEGG" id="bgt:106068339"/>
<dbReference type="SUPFAM" id="SSF101898">
    <property type="entry name" value="NHL repeat"/>
    <property type="match status" value="1"/>
</dbReference>
<evidence type="ECO:0000256" key="2">
    <source>
        <dbReference type="ARBA" id="ARBA00022771"/>
    </source>
</evidence>
<evidence type="ECO:0000256" key="1">
    <source>
        <dbReference type="ARBA" id="ARBA00022723"/>
    </source>
</evidence>
<feature type="compositionally biased region" description="Polar residues" evidence="6">
    <location>
        <begin position="468"/>
        <end position="493"/>
    </location>
</feature>
<dbReference type="InterPro" id="IPR011042">
    <property type="entry name" value="6-blade_b-propeller_TolB-like"/>
</dbReference>
<dbReference type="Gene3D" id="3.30.160.60">
    <property type="entry name" value="Classic Zinc Finger"/>
    <property type="match status" value="1"/>
</dbReference>
<dbReference type="InterPro" id="IPR001841">
    <property type="entry name" value="Znf_RING"/>
</dbReference>
<feature type="compositionally biased region" description="Basic and acidic residues" evidence="6">
    <location>
        <begin position="494"/>
        <end position="503"/>
    </location>
</feature>
<dbReference type="AlphaFoldDB" id="A0A2C9JU19"/>
<evidence type="ECO:0000313" key="10">
    <source>
        <dbReference type="Proteomes" id="UP000076420"/>
    </source>
</evidence>
<dbReference type="PROSITE" id="PS50089">
    <property type="entry name" value="ZF_RING_2"/>
    <property type="match status" value="1"/>
</dbReference>
<keyword evidence="5" id="KW-0175">Coiled coil</keyword>
<dbReference type="SUPFAM" id="SSF57845">
    <property type="entry name" value="B-box zinc-binding domain"/>
    <property type="match status" value="1"/>
</dbReference>
<dbReference type="Gene3D" id="3.30.40.10">
    <property type="entry name" value="Zinc/RING finger domain, C3HC4 (zinc finger)"/>
    <property type="match status" value="1"/>
</dbReference>
<keyword evidence="1" id="KW-0479">Metal-binding</keyword>
<dbReference type="SUPFAM" id="SSF57850">
    <property type="entry name" value="RING/U-box"/>
    <property type="match status" value="1"/>
</dbReference>
<dbReference type="SMART" id="SM00184">
    <property type="entry name" value="RING"/>
    <property type="match status" value="1"/>
</dbReference>
<keyword evidence="3" id="KW-0862">Zinc</keyword>
<proteinExistence type="predicted"/>
<dbReference type="Gene3D" id="2.120.10.30">
    <property type="entry name" value="TolB, C-terminal domain"/>
    <property type="match status" value="1"/>
</dbReference>
<dbReference type="RefSeq" id="XP_013083137.2">
    <property type="nucleotide sequence ID" value="XM_013227683.2"/>
</dbReference>
<gene>
    <name evidence="9" type="primary">106068339</name>
</gene>
<evidence type="ECO:0000256" key="4">
    <source>
        <dbReference type="PROSITE-ProRule" id="PRU00024"/>
    </source>
</evidence>
<feature type="region of interest" description="Disordered" evidence="6">
    <location>
        <begin position="445"/>
        <end position="509"/>
    </location>
</feature>
<evidence type="ECO:0000313" key="9">
    <source>
        <dbReference type="EnsemblMetazoa" id="BGLB008095-PC"/>
    </source>
</evidence>
<organism evidence="9 10">
    <name type="scientific">Biomphalaria glabrata</name>
    <name type="common">Bloodfluke planorb</name>
    <name type="synonym">Freshwater snail</name>
    <dbReference type="NCBI Taxonomy" id="6526"/>
    <lineage>
        <taxon>Eukaryota</taxon>
        <taxon>Metazoa</taxon>
        <taxon>Spiralia</taxon>
        <taxon>Lophotrochozoa</taxon>
        <taxon>Mollusca</taxon>
        <taxon>Gastropoda</taxon>
        <taxon>Heterobranchia</taxon>
        <taxon>Euthyneura</taxon>
        <taxon>Panpulmonata</taxon>
        <taxon>Hygrophila</taxon>
        <taxon>Lymnaeoidea</taxon>
        <taxon>Planorbidae</taxon>
        <taxon>Biomphalaria</taxon>
    </lineage>
</organism>
<evidence type="ECO:0000259" key="7">
    <source>
        <dbReference type="PROSITE" id="PS50089"/>
    </source>
</evidence>
<feature type="coiled-coil region" evidence="5">
    <location>
        <begin position="247"/>
        <end position="274"/>
    </location>
</feature>
<protein>
    <submittedName>
        <fullName evidence="9">Uncharacterized protein</fullName>
    </submittedName>
</protein>
<dbReference type="PANTHER" id="PTHR25462:SF300">
    <property type="entry name" value="RING-TYPE DOMAIN-CONTAINING PROTEIN"/>
    <property type="match status" value="1"/>
</dbReference>
<sequence length="802" mass="90113">MTEADTEGTNEEHKKWCQKSDVAILMRGCPMMEDRQSDVVPREFLCCPLCQDEYQDPKYLPCLHSFCKACIDDHIEATCNQDRCFSCPVCATEIDLSQEASIELPDNTLVRRLSCPNTVRDKRKKTCGQCDNAGSSFPASVHCVNCDEFLCENCAAKHLDQEETVSHKTQTIDKFEEGDNGWSSGSQLPTLPRCCQYYDALDIGSVYCVDCELCLCPECHKREHDDHRCAEVSAIALNFASKIKRPMKELKKDKKSLQKALASLEKAKNSTLKNELDMKDCVRKRTGMLCNLIKEYETILIMELEKRYSQNLNTIREKEEVIKKHLASIAVVTDLTEKLLVFGSDEEKVSLRRKIGGRVRELCEYMLPSKQVQLTKCVLSEPAVTVESICEMFGELKNHSSLEKKKLQAASHSVDLGVMSRRNRHSISSTEEYPIELAGLGEYEDEAEEDTDMLSESNTSDALRPASSLFSTSGNSNEEMRLSNNSSYSPRPENTTHEPDNEVQRTIGTQEDFPCHNLEEPVREMRFPDAIISECIKGVGVNHLGDIIVGTVSPGGCSKVFILEQHGIIRGQIPIVKNWGIHSISADGKISLVMPRSESKYKVKVMSGDNNVDVLADGHIESFGLNFVTATKEGKLLVAASRYATTNAILGRSGKYGGNITLYDQKGSVERVLTNDTFSGLHMDLFDRPHYISTDKMGNFFVADPGRHSVIGFTPGGDFLFEYGNTDAEEELYQGPDIICTDHHNNVIVFDKKDSRIDVLNYEGHLQRCYFPNEHVRFISSTPDNHLMLVNSEGLIRYFDYI</sequence>
<dbReference type="RefSeq" id="XP_013083136.2">
    <property type="nucleotide sequence ID" value="XM_013227682.2"/>
</dbReference>
<dbReference type="EnsemblMetazoa" id="BGLB008095-RC">
    <property type="protein sequence ID" value="BGLB008095-PC"/>
    <property type="gene ID" value="BGLB008095"/>
</dbReference>
<dbReference type="VEuPathDB" id="VectorBase:BGLB008095"/>
<dbReference type="Pfam" id="PF00097">
    <property type="entry name" value="zf-C3HC4"/>
    <property type="match status" value="1"/>
</dbReference>
<feature type="domain" description="RING-type" evidence="7">
    <location>
        <begin position="47"/>
        <end position="90"/>
    </location>
</feature>
<dbReference type="InterPro" id="IPR017907">
    <property type="entry name" value="Znf_RING_CS"/>
</dbReference>
<dbReference type="PANTHER" id="PTHR25462">
    <property type="entry name" value="BONUS, ISOFORM C-RELATED"/>
    <property type="match status" value="1"/>
</dbReference>
<dbReference type="PROSITE" id="PS00518">
    <property type="entry name" value="ZF_RING_1"/>
    <property type="match status" value="1"/>
</dbReference>
<accession>A0A2C9JU19</accession>
<dbReference type="EnsemblMetazoa" id="BGLB008095-RB">
    <property type="protein sequence ID" value="BGLB008095-PB"/>
    <property type="gene ID" value="BGLB008095"/>
</dbReference>